<evidence type="ECO:0000313" key="11">
    <source>
        <dbReference type="Proteomes" id="UP001066327"/>
    </source>
</evidence>
<evidence type="ECO:0000313" key="9">
    <source>
        <dbReference type="EMBL" id="WLF44214.1"/>
    </source>
</evidence>
<dbReference type="Gene3D" id="3.90.226.10">
    <property type="entry name" value="2-enoyl-CoA Hydratase, Chain A, domain 1"/>
    <property type="match status" value="1"/>
</dbReference>
<dbReference type="InterPro" id="IPR001753">
    <property type="entry name" value="Enoyl-CoA_hydra/iso"/>
</dbReference>
<dbReference type="Pfam" id="PF00378">
    <property type="entry name" value="ECH_1"/>
    <property type="match status" value="1"/>
</dbReference>
<dbReference type="InterPro" id="IPR052377">
    <property type="entry name" value="Mitochondrial_ECH-domain"/>
</dbReference>
<gene>
    <name evidence="7" type="primary">echdc3</name>
    <name evidence="8" type="ORF">O4328_25445</name>
    <name evidence="9" type="ORF">Q5707_19685</name>
    <name evidence="7" type="ORF">R1CP_19340</name>
</gene>
<dbReference type="AlphaFoldDB" id="A0A1B1K7G2"/>
<evidence type="ECO:0000313" key="10">
    <source>
        <dbReference type="Proteomes" id="UP000186108"/>
    </source>
</evidence>
<evidence type="ECO:0000256" key="1">
    <source>
        <dbReference type="ARBA" id="ARBA00005254"/>
    </source>
</evidence>
<dbReference type="GO" id="GO:0006631">
    <property type="term" value="P:fatty acid metabolic process"/>
    <property type="evidence" value="ECO:0007669"/>
    <property type="project" value="UniProtKB-KW"/>
</dbReference>
<reference evidence="7 10" key="1">
    <citation type="submission" date="2014-07" db="EMBL/GenBank/DDBJ databases">
        <authorList>
            <person name="Zhang J.E."/>
            <person name="Yang H."/>
            <person name="Guo J."/>
            <person name="Deng Z."/>
            <person name="Luo H."/>
            <person name="Luo M."/>
            <person name="Zhao B."/>
        </authorList>
    </citation>
    <scope>NUCLEOTIDE SEQUENCE [LARGE SCALE GENOMIC DNA]</scope>
    <source>
        <strain evidence="7 10">1CP</strain>
    </source>
</reference>
<keyword evidence="8" id="KW-0456">Lyase</keyword>
<keyword evidence="11" id="KW-1185">Reference proteome</keyword>
<dbReference type="PANTHER" id="PTHR43602:SF1">
    <property type="entry name" value="ENOYL-COA HYDRATASE DOMAIN-CONTAINING PROTEIN 3, MITOCHONDRIAL"/>
    <property type="match status" value="1"/>
</dbReference>
<proteinExistence type="inferred from homology"/>
<evidence type="ECO:0000313" key="7">
    <source>
        <dbReference type="EMBL" id="ANS28550.1"/>
    </source>
</evidence>
<dbReference type="EMBL" id="CP009111">
    <property type="protein sequence ID" value="ANS28550.1"/>
    <property type="molecule type" value="Genomic_DNA"/>
</dbReference>
<evidence type="ECO:0000256" key="3">
    <source>
        <dbReference type="ARBA" id="ARBA00022946"/>
    </source>
</evidence>
<dbReference type="RefSeq" id="WP_065491292.1">
    <property type="nucleotide sequence ID" value="NZ_CP009111.1"/>
</dbReference>
<evidence type="ECO:0000256" key="2">
    <source>
        <dbReference type="ARBA" id="ARBA00022832"/>
    </source>
</evidence>
<dbReference type="Proteomes" id="UP001231166">
    <property type="component" value="Chromosome"/>
</dbReference>
<dbReference type="InterPro" id="IPR029045">
    <property type="entry name" value="ClpP/crotonase-like_dom_sf"/>
</dbReference>
<evidence type="ECO:0000313" key="8">
    <source>
        <dbReference type="EMBL" id="MCZ4586988.1"/>
    </source>
</evidence>
<dbReference type="Proteomes" id="UP001066327">
    <property type="component" value="Unassembled WGS sequence"/>
</dbReference>
<comment type="function">
    <text evidence="5">May play a role in fatty acid biosynthesis and insulin sensitivity.</text>
</comment>
<dbReference type="CDD" id="cd06558">
    <property type="entry name" value="crotonase-like"/>
    <property type="match status" value="1"/>
</dbReference>
<reference evidence="8" key="2">
    <citation type="submission" date="2022-12" db="EMBL/GenBank/DDBJ databases">
        <authorList>
            <person name="Krivoruchko A.V."/>
            <person name="Elkin A."/>
        </authorList>
    </citation>
    <scope>NUCLEOTIDE SEQUENCE</scope>
    <source>
        <strain evidence="8">IEGM 249</strain>
    </source>
</reference>
<dbReference type="Gene3D" id="1.10.12.10">
    <property type="entry name" value="Lyase 2-enoyl-coa Hydratase, Chain A, domain 2"/>
    <property type="match status" value="1"/>
</dbReference>
<dbReference type="SUPFAM" id="SSF52096">
    <property type="entry name" value="ClpP/crotonase"/>
    <property type="match status" value="1"/>
</dbReference>
<dbReference type="GO" id="GO:0016836">
    <property type="term" value="F:hydro-lyase activity"/>
    <property type="evidence" value="ECO:0007669"/>
    <property type="project" value="TreeGrafter"/>
</dbReference>
<dbReference type="NCBIfam" id="NF006008">
    <property type="entry name" value="PRK08139.1"/>
    <property type="match status" value="1"/>
</dbReference>
<sequence length="263" mass="27812">MTDSRIGSASIGISADGPIGWITLTDPDRRNPLSVNMMRGIRDALGALGGDNSIRVIVLQAGGAAFSAGHDLNELVGCSLDDGRAVFAACIEMMQAIHRVPQPVIASVQGVALAAGCQLVAACDLAVASSTARFGTPGVKIGLFCSTPMVALSRAIGRKRVLRMLLTGEMIDAVTAEIWGLINLVTEPHTLTDVTRSLAETVAGASALTLATGKEAFYRQIELSEDEAYRQMQETMAVNSTTYDAQEGITAFLAKRPPVWQHR</sequence>
<dbReference type="EMBL" id="JAPWIS010000014">
    <property type="protein sequence ID" value="MCZ4586988.1"/>
    <property type="molecule type" value="Genomic_DNA"/>
</dbReference>
<dbReference type="PANTHER" id="PTHR43602">
    <property type="match status" value="1"/>
</dbReference>
<keyword evidence="4" id="KW-0443">Lipid metabolism</keyword>
<evidence type="ECO:0000256" key="6">
    <source>
        <dbReference type="ARBA" id="ARBA00040545"/>
    </source>
</evidence>
<dbReference type="EMBL" id="CP130953">
    <property type="protein sequence ID" value="WLF44214.1"/>
    <property type="molecule type" value="Genomic_DNA"/>
</dbReference>
<name>A0A1B1K7G2_RHOOP</name>
<keyword evidence="2" id="KW-0276">Fatty acid metabolism</keyword>
<reference evidence="9" key="3">
    <citation type="submission" date="2023-07" db="EMBL/GenBank/DDBJ databases">
        <title>Genomic analysis of Rhodococcus opacus VOC-14 with glycol ethers degradation activity.</title>
        <authorList>
            <person name="Narkevich D.A."/>
            <person name="Hlushen A.M."/>
            <person name="Akhremchuk A.E."/>
            <person name="Sikolenko M.A."/>
            <person name="Valentovich L.N."/>
        </authorList>
    </citation>
    <scope>NUCLEOTIDE SEQUENCE</scope>
    <source>
        <strain evidence="9">VOC-14</strain>
    </source>
</reference>
<dbReference type="Proteomes" id="UP000186108">
    <property type="component" value="Chromosome"/>
</dbReference>
<accession>A0A1B1K7G2</accession>
<comment type="similarity">
    <text evidence="1">Belongs to the enoyl-CoA hydratase/isomerase family.</text>
</comment>
<dbReference type="PATRIC" id="fig|37919.13.peg.4033"/>
<evidence type="ECO:0000256" key="4">
    <source>
        <dbReference type="ARBA" id="ARBA00023098"/>
    </source>
</evidence>
<keyword evidence="3" id="KW-0809">Transit peptide</keyword>
<evidence type="ECO:0000256" key="5">
    <source>
        <dbReference type="ARBA" id="ARBA00037410"/>
    </source>
</evidence>
<organism evidence="7 10">
    <name type="scientific">Rhodococcus opacus</name>
    <name type="common">Nocardia opaca</name>
    <dbReference type="NCBI Taxonomy" id="37919"/>
    <lineage>
        <taxon>Bacteria</taxon>
        <taxon>Bacillati</taxon>
        <taxon>Actinomycetota</taxon>
        <taxon>Actinomycetes</taxon>
        <taxon>Mycobacteriales</taxon>
        <taxon>Nocardiaceae</taxon>
        <taxon>Rhodococcus</taxon>
    </lineage>
</organism>
<protein>
    <recommendedName>
        <fullName evidence="6">Enoyl-CoA hydratase domain-containing protein 3, mitochondrial</fullName>
    </recommendedName>
</protein>
<dbReference type="InterPro" id="IPR014748">
    <property type="entry name" value="Enoyl-CoA_hydra_C"/>
</dbReference>